<dbReference type="GO" id="GO:0000155">
    <property type="term" value="F:phosphorelay sensor kinase activity"/>
    <property type="evidence" value="ECO:0007669"/>
    <property type="project" value="InterPro"/>
</dbReference>
<dbReference type="PANTHER" id="PTHR24421:SF10">
    <property type="entry name" value="NITRATE_NITRITE SENSOR PROTEIN NARQ"/>
    <property type="match status" value="1"/>
</dbReference>
<evidence type="ECO:0000256" key="10">
    <source>
        <dbReference type="SAM" id="Phobius"/>
    </source>
</evidence>
<evidence type="ECO:0000256" key="6">
    <source>
        <dbReference type="ARBA" id="ARBA00022777"/>
    </source>
</evidence>
<dbReference type="AlphaFoldDB" id="A0A5S4V504"/>
<dbReference type="InterPro" id="IPR011712">
    <property type="entry name" value="Sig_transdc_His_kin_sub3_dim/P"/>
</dbReference>
<dbReference type="Gene3D" id="1.20.5.1930">
    <property type="match status" value="1"/>
</dbReference>
<feature type="compositionally biased region" description="Low complexity" evidence="9">
    <location>
        <begin position="10"/>
        <end position="25"/>
    </location>
</feature>
<evidence type="ECO:0000313" key="12">
    <source>
        <dbReference type="EMBL" id="TYL54014.1"/>
    </source>
</evidence>
<evidence type="ECO:0000256" key="5">
    <source>
        <dbReference type="ARBA" id="ARBA00022741"/>
    </source>
</evidence>
<dbReference type="InterPro" id="IPR036890">
    <property type="entry name" value="HATPase_C_sf"/>
</dbReference>
<feature type="domain" description="Signal transduction histidine kinase subgroup 3 dimerisation and phosphoacceptor" evidence="11">
    <location>
        <begin position="256"/>
        <end position="322"/>
    </location>
</feature>
<reference evidence="12 13" key="1">
    <citation type="submission" date="2019-08" db="EMBL/GenBank/DDBJ databases">
        <authorList>
            <person name="Hu J."/>
        </authorList>
    </citation>
    <scope>NUCLEOTIDE SEQUENCE [LARGE SCALE GENOMIC DNA]</scope>
    <source>
        <strain evidence="12 13">NEAU-184</strain>
    </source>
</reference>
<keyword evidence="7" id="KW-0067">ATP-binding</keyword>
<evidence type="ECO:0000256" key="3">
    <source>
        <dbReference type="ARBA" id="ARBA00022553"/>
    </source>
</evidence>
<comment type="catalytic activity">
    <reaction evidence="1">
        <text>ATP + protein L-histidine = ADP + protein N-phospho-L-histidine.</text>
        <dbReference type="EC" id="2.7.13.3"/>
    </reaction>
</comment>
<feature type="transmembrane region" description="Helical" evidence="10">
    <location>
        <begin position="100"/>
        <end position="117"/>
    </location>
</feature>
<feature type="transmembrane region" description="Helical" evidence="10">
    <location>
        <begin position="147"/>
        <end position="175"/>
    </location>
</feature>
<dbReference type="EC" id="2.7.13.3" evidence="2"/>
<keyword evidence="4" id="KW-0808">Transferase</keyword>
<evidence type="ECO:0000256" key="8">
    <source>
        <dbReference type="ARBA" id="ARBA00023012"/>
    </source>
</evidence>
<dbReference type="GO" id="GO:0016020">
    <property type="term" value="C:membrane"/>
    <property type="evidence" value="ECO:0007669"/>
    <property type="project" value="InterPro"/>
</dbReference>
<evidence type="ECO:0000256" key="7">
    <source>
        <dbReference type="ARBA" id="ARBA00022840"/>
    </source>
</evidence>
<comment type="caution">
    <text evidence="12">The sequence shown here is derived from an EMBL/GenBank/DDBJ whole genome shotgun (WGS) entry which is preliminary data.</text>
</comment>
<evidence type="ECO:0000256" key="4">
    <source>
        <dbReference type="ARBA" id="ARBA00022679"/>
    </source>
</evidence>
<dbReference type="PANTHER" id="PTHR24421">
    <property type="entry name" value="NITRATE/NITRITE SENSOR PROTEIN NARX-RELATED"/>
    <property type="match status" value="1"/>
</dbReference>
<organism evidence="12 13">
    <name type="scientific">Agromyces mariniharenae</name>
    <dbReference type="NCBI Taxonomy" id="2604423"/>
    <lineage>
        <taxon>Bacteria</taxon>
        <taxon>Bacillati</taxon>
        <taxon>Actinomycetota</taxon>
        <taxon>Actinomycetes</taxon>
        <taxon>Micrococcales</taxon>
        <taxon>Microbacteriaceae</taxon>
        <taxon>Agromyces</taxon>
    </lineage>
</organism>
<feature type="transmembrane region" description="Helical" evidence="10">
    <location>
        <begin position="212"/>
        <end position="231"/>
    </location>
</feature>
<proteinExistence type="predicted"/>
<keyword evidence="6" id="KW-0418">Kinase</keyword>
<keyword evidence="3" id="KW-0597">Phosphoprotein</keyword>
<evidence type="ECO:0000256" key="2">
    <source>
        <dbReference type="ARBA" id="ARBA00012438"/>
    </source>
</evidence>
<keyword evidence="10" id="KW-0472">Membrane</keyword>
<evidence type="ECO:0000256" key="9">
    <source>
        <dbReference type="SAM" id="MobiDB-lite"/>
    </source>
</evidence>
<evidence type="ECO:0000313" key="13">
    <source>
        <dbReference type="Proteomes" id="UP000325243"/>
    </source>
</evidence>
<protein>
    <recommendedName>
        <fullName evidence="2">histidine kinase</fullName>
        <ecNumber evidence="2">2.7.13.3</ecNumber>
    </recommendedName>
</protein>
<dbReference type="InterPro" id="IPR050482">
    <property type="entry name" value="Sensor_HK_TwoCompSys"/>
</dbReference>
<sequence length="453" mass="47619">MRPTTAIANATALRPAPTASTAPAADAREEERGSVEVGIEVVMPRCCARGIRPSSHRGTPRSRTTGRGANTSDTVSLRRSREERRMQRASVGAGSRVTDLVYAGIALVAAVLAVVGAQFDPVVVVAMLVALVPWALLVFGVELPQLAFVTLAIVPVVPVIALSEIGAALFVSFAAASRLASRYDDRWLVGTVTVVVMALPFVPFLFGVEWDVGAIYFAFGGAFSVLVGVLLRRATRLTDELRAAEGELADAAAREERHRIARDVHDLVAHSLAVVVLHVGGARRLLRKDPDAAEAALIEAERVSRESLDAIRGAVGMLRDDDESEAASLDLERLVSTYRSAGLPVDLKVSGTAEPLSLPLRLTLYRVVQEALANAARHRAAGASATVDVGIDDHAVVARVSNEFPPGSTDAGPDGYGLVGLREQAASLGGELSSGPEGDSWVVECRLPVGGAA</sequence>
<feature type="transmembrane region" description="Helical" evidence="10">
    <location>
        <begin position="122"/>
        <end position="141"/>
    </location>
</feature>
<accession>A0A5S4V504</accession>
<name>A0A5S4V504_9MICO</name>
<dbReference type="CDD" id="cd16917">
    <property type="entry name" value="HATPase_UhpB-NarQ-NarX-like"/>
    <property type="match status" value="1"/>
</dbReference>
<keyword evidence="10" id="KW-0812">Transmembrane</keyword>
<feature type="region of interest" description="Disordered" evidence="9">
    <location>
        <begin position="1"/>
        <end position="33"/>
    </location>
</feature>
<keyword evidence="5" id="KW-0547">Nucleotide-binding</keyword>
<keyword evidence="8" id="KW-0902">Two-component regulatory system</keyword>
<gene>
    <name evidence="12" type="ORF">FYC51_10480</name>
</gene>
<dbReference type="Gene3D" id="3.30.565.10">
    <property type="entry name" value="Histidine kinase-like ATPase, C-terminal domain"/>
    <property type="match status" value="1"/>
</dbReference>
<feature type="transmembrane region" description="Helical" evidence="10">
    <location>
        <begin position="187"/>
        <end position="206"/>
    </location>
</feature>
<dbReference type="SUPFAM" id="SSF55874">
    <property type="entry name" value="ATPase domain of HSP90 chaperone/DNA topoisomerase II/histidine kinase"/>
    <property type="match status" value="1"/>
</dbReference>
<dbReference type="GO" id="GO:0005524">
    <property type="term" value="F:ATP binding"/>
    <property type="evidence" value="ECO:0007669"/>
    <property type="project" value="UniProtKB-KW"/>
</dbReference>
<evidence type="ECO:0000256" key="1">
    <source>
        <dbReference type="ARBA" id="ARBA00000085"/>
    </source>
</evidence>
<keyword evidence="13" id="KW-1185">Reference proteome</keyword>
<keyword evidence="10" id="KW-1133">Transmembrane helix</keyword>
<evidence type="ECO:0000259" key="11">
    <source>
        <dbReference type="Pfam" id="PF07730"/>
    </source>
</evidence>
<dbReference type="Proteomes" id="UP000325243">
    <property type="component" value="Unassembled WGS sequence"/>
</dbReference>
<feature type="region of interest" description="Disordered" evidence="9">
    <location>
        <begin position="50"/>
        <end position="89"/>
    </location>
</feature>
<dbReference type="GO" id="GO:0046983">
    <property type="term" value="F:protein dimerization activity"/>
    <property type="evidence" value="ECO:0007669"/>
    <property type="project" value="InterPro"/>
</dbReference>
<dbReference type="EMBL" id="VSSB01000001">
    <property type="protein sequence ID" value="TYL54014.1"/>
    <property type="molecule type" value="Genomic_DNA"/>
</dbReference>
<dbReference type="Pfam" id="PF07730">
    <property type="entry name" value="HisKA_3"/>
    <property type="match status" value="1"/>
</dbReference>